<accession>X1GXS2</accession>
<organism evidence="2">
    <name type="scientific">marine sediment metagenome</name>
    <dbReference type="NCBI Taxonomy" id="412755"/>
    <lineage>
        <taxon>unclassified sequences</taxon>
        <taxon>metagenomes</taxon>
        <taxon>ecological metagenomes</taxon>
    </lineage>
</organism>
<dbReference type="EMBL" id="BARU01024465">
    <property type="protein sequence ID" value="GAH49635.1"/>
    <property type="molecule type" value="Genomic_DNA"/>
</dbReference>
<feature type="region of interest" description="Disordered" evidence="1">
    <location>
        <begin position="1"/>
        <end position="20"/>
    </location>
</feature>
<proteinExistence type="predicted"/>
<protein>
    <submittedName>
        <fullName evidence="2">Uncharacterized protein</fullName>
    </submittedName>
</protein>
<dbReference type="AlphaFoldDB" id="X1GXS2"/>
<feature type="non-terminal residue" evidence="2">
    <location>
        <position position="1"/>
    </location>
</feature>
<evidence type="ECO:0000256" key="1">
    <source>
        <dbReference type="SAM" id="MobiDB-lite"/>
    </source>
</evidence>
<sequence length="43" mass="5085">IKESLKDFKSSRQLDDTQVCKGGMRWQSHIGMRNGFRNSEREQ</sequence>
<feature type="compositionally biased region" description="Basic and acidic residues" evidence="1">
    <location>
        <begin position="1"/>
        <end position="15"/>
    </location>
</feature>
<name>X1GXS2_9ZZZZ</name>
<evidence type="ECO:0000313" key="2">
    <source>
        <dbReference type="EMBL" id="GAH49635.1"/>
    </source>
</evidence>
<comment type="caution">
    <text evidence="2">The sequence shown here is derived from an EMBL/GenBank/DDBJ whole genome shotgun (WGS) entry which is preliminary data.</text>
</comment>
<reference evidence="2" key="1">
    <citation type="journal article" date="2014" name="Front. Microbiol.">
        <title>High frequency of phylogenetically diverse reductive dehalogenase-homologous genes in deep subseafloor sedimentary metagenomes.</title>
        <authorList>
            <person name="Kawai M."/>
            <person name="Futagami T."/>
            <person name="Toyoda A."/>
            <person name="Takaki Y."/>
            <person name="Nishi S."/>
            <person name="Hori S."/>
            <person name="Arai W."/>
            <person name="Tsubouchi T."/>
            <person name="Morono Y."/>
            <person name="Uchiyama I."/>
            <person name="Ito T."/>
            <person name="Fujiyama A."/>
            <person name="Inagaki F."/>
            <person name="Takami H."/>
        </authorList>
    </citation>
    <scope>NUCLEOTIDE SEQUENCE</scope>
    <source>
        <strain evidence="2">Expedition CK06-06</strain>
    </source>
</reference>
<gene>
    <name evidence="2" type="ORF">S03H2_39553</name>
</gene>